<evidence type="ECO:0000256" key="1">
    <source>
        <dbReference type="SAM" id="Phobius"/>
    </source>
</evidence>
<evidence type="ECO:0000313" key="4">
    <source>
        <dbReference type="Proteomes" id="UP000813824"/>
    </source>
</evidence>
<proteinExistence type="predicted"/>
<feature type="domain" description="DUF6534" evidence="2">
    <location>
        <begin position="175"/>
        <end position="261"/>
    </location>
</feature>
<dbReference type="Pfam" id="PF20152">
    <property type="entry name" value="DUF6534"/>
    <property type="match status" value="1"/>
</dbReference>
<reference evidence="3" key="1">
    <citation type="journal article" date="2021" name="New Phytol.">
        <title>Evolutionary innovations through gain and loss of genes in the ectomycorrhizal Boletales.</title>
        <authorList>
            <person name="Wu G."/>
            <person name="Miyauchi S."/>
            <person name="Morin E."/>
            <person name="Kuo A."/>
            <person name="Drula E."/>
            <person name="Varga T."/>
            <person name="Kohler A."/>
            <person name="Feng B."/>
            <person name="Cao Y."/>
            <person name="Lipzen A."/>
            <person name="Daum C."/>
            <person name="Hundley H."/>
            <person name="Pangilinan J."/>
            <person name="Johnson J."/>
            <person name="Barry K."/>
            <person name="LaButti K."/>
            <person name="Ng V."/>
            <person name="Ahrendt S."/>
            <person name="Min B."/>
            <person name="Choi I.G."/>
            <person name="Park H."/>
            <person name="Plett J.M."/>
            <person name="Magnuson J."/>
            <person name="Spatafora J.W."/>
            <person name="Nagy L.G."/>
            <person name="Henrissat B."/>
            <person name="Grigoriev I.V."/>
            <person name="Yang Z.L."/>
            <person name="Xu J."/>
            <person name="Martin F.M."/>
        </authorList>
    </citation>
    <scope>NUCLEOTIDE SEQUENCE</scope>
    <source>
        <strain evidence="3">KKN 215</strain>
    </source>
</reference>
<feature type="transmembrane region" description="Helical" evidence="1">
    <location>
        <begin position="12"/>
        <end position="33"/>
    </location>
</feature>
<dbReference type="Proteomes" id="UP000813824">
    <property type="component" value="Unassembled WGS sequence"/>
</dbReference>
<accession>A0A8K0UJ96</accession>
<feature type="transmembrane region" description="Helical" evidence="1">
    <location>
        <begin position="94"/>
        <end position="112"/>
    </location>
</feature>
<feature type="transmembrane region" description="Helical" evidence="1">
    <location>
        <begin position="211"/>
        <end position="231"/>
    </location>
</feature>
<keyword evidence="1" id="KW-0472">Membrane</keyword>
<dbReference type="PANTHER" id="PTHR40465">
    <property type="entry name" value="CHROMOSOME 1, WHOLE GENOME SHOTGUN SEQUENCE"/>
    <property type="match status" value="1"/>
</dbReference>
<dbReference type="InterPro" id="IPR045339">
    <property type="entry name" value="DUF6534"/>
</dbReference>
<dbReference type="EMBL" id="JAEVFJ010000031">
    <property type="protein sequence ID" value="KAH8092639.1"/>
    <property type="molecule type" value="Genomic_DNA"/>
</dbReference>
<keyword evidence="1" id="KW-1133">Transmembrane helix</keyword>
<organism evidence="3 4">
    <name type="scientific">Cristinia sonorae</name>
    <dbReference type="NCBI Taxonomy" id="1940300"/>
    <lineage>
        <taxon>Eukaryota</taxon>
        <taxon>Fungi</taxon>
        <taxon>Dikarya</taxon>
        <taxon>Basidiomycota</taxon>
        <taxon>Agaricomycotina</taxon>
        <taxon>Agaricomycetes</taxon>
        <taxon>Agaricomycetidae</taxon>
        <taxon>Agaricales</taxon>
        <taxon>Pleurotineae</taxon>
        <taxon>Stephanosporaceae</taxon>
        <taxon>Cristinia</taxon>
    </lineage>
</organism>
<keyword evidence="4" id="KW-1185">Reference proteome</keyword>
<feature type="transmembrane region" description="Helical" evidence="1">
    <location>
        <begin position="45"/>
        <end position="69"/>
    </location>
</feature>
<comment type="caution">
    <text evidence="3">The sequence shown here is derived from an EMBL/GenBank/DDBJ whole genome shotgun (WGS) entry which is preliminary data.</text>
</comment>
<name>A0A8K0UJ96_9AGAR</name>
<feature type="transmembrane region" description="Helical" evidence="1">
    <location>
        <begin position="161"/>
        <end position="190"/>
    </location>
</feature>
<dbReference type="OrthoDB" id="3012488at2759"/>
<evidence type="ECO:0000259" key="2">
    <source>
        <dbReference type="Pfam" id="PF20152"/>
    </source>
</evidence>
<protein>
    <recommendedName>
        <fullName evidence="2">DUF6534 domain-containing protein</fullName>
    </recommendedName>
</protein>
<dbReference type="AlphaFoldDB" id="A0A8K0UJ96"/>
<keyword evidence="1" id="KW-0812">Transmembrane</keyword>
<sequence length="349" mass="38377">MGGFGDSLGPLLIGPLITTFLYGISSLQTYIYFTRHASDRREMKLWVTFIWLVDTTQVILVCYGIYFWVHGHTLRDVDADNNPLSDRGKRTMEASSGMNLLNALVVQCFFVKRIFQLSRDRYKWWLLSGMAALVITHFALGSDAIVQVIRALDVDSTVEPASLIISAVMPYTIAAVLSDLCVAVALILLLRVRRADVENMNSVVDRAVNFLLTRCLLVTAAAVVRLSTFAAMPNATWYIAVDFTIGKIYSNSLLAMLNSRQPTSRASQDTPLESGQFFTTVVDVPSFGHGSGSTTTTGQTTSIAQRIGELRSIPVPVAPVDGGGTSSQIHEDKNERDILSHYIPAFTNE</sequence>
<feature type="transmembrane region" description="Helical" evidence="1">
    <location>
        <begin position="124"/>
        <end position="149"/>
    </location>
</feature>
<evidence type="ECO:0000313" key="3">
    <source>
        <dbReference type="EMBL" id="KAH8092639.1"/>
    </source>
</evidence>
<feature type="transmembrane region" description="Helical" evidence="1">
    <location>
        <begin position="237"/>
        <end position="257"/>
    </location>
</feature>
<gene>
    <name evidence="3" type="ORF">BXZ70DRAFT_449791</name>
</gene>
<dbReference type="PANTHER" id="PTHR40465:SF1">
    <property type="entry name" value="DUF6534 DOMAIN-CONTAINING PROTEIN"/>
    <property type="match status" value="1"/>
</dbReference>